<evidence type="ECO:0000256" key="2">
    <source>
        <dbReference type="HAMAP-Rule" id="MF_00048"/>
    </source>
</evidence>
<dbReference type="AlphaFoldDB" id="A0A3E1QB56"/>
<proteinExistence type="inferred from homology"/>
<keyword evidence="4" id="KW-1185">Reference proteome</keyword>
<evidence type="ECO:0000313" key="3">
    <source>
        <dbReference type="EMBL" id="RFN59334.1"/>
    </source>
</evidence>
<dbReference type="EMBL" id="QVID01000001">
    <property type="protein sequence ID" value="RFN59334.1"/>
    <property type="molecule type" value="Genomic_DNA"/>
</dbReference>
<dbReference type="InterPro" id="IPR003509">
    <property type="entry name" value="UPF0102_YraN-like"/>
</dbReference>
<reference evidence="3 4" key="1">
    <citation type="journal article" date="2007" name="Int. J. Syst. Evol. Microbiol.">
        <title>Marixanthomonas ophiurae gen. nov., sp. nov., a marine bacterium of the family Flavobacteriaceae isolated from a deep-sea brittle star.</title>
        <authorList>
            <person name="Romanenko L.A."/>
            <person name="Uchino M."/>
            <person name="Frolova G.M."/>
            <person name="Mikhailov V.V."/>
        </authorList>
    </citation>
    <scope>NUCLEOTIDE SEQUENCE [LARGE SCALE GENOMIC DNA]</scope>
    <source>
        <strain evidence="3 4">KMM 3046</strain>
    </source>
</reference>
<dbReference type="PANTHER" id="PTHR34039">
    <property type="entry name" value="UPF0102 PROTEIN YRAN"/>
    <property type="match status" value="1"/>
</dbReference>
<evidence type="ECO:0000256" key="1">
    <source>
        <dbReference type="ARBA" id="ARBA00006738"/>
    </source>
</evidence>
<dbReference type="SUPFAM" id="SSF52980">
    <property type="entry name" value="Restriction endonuclease-like"/>
    <property type="match status" value="1"/>
</dbReference>
<dbReference type="OrthoDB" id="9802516at2"/>
<dbReference type="InterPro" id="IPR011856">
    <property type="entry name" value="tRNA_endonuc-like_dom_sf"/>
</dbReference>
<dbReference type="InterPro" id="IPR011335">
    <property type="entry name" value="Restrct_endonuc-II-like"/>
</dbReference>
<accession>A0A3E1QB56</accession>
<comment type="caution">
    <text evidence="3">The sequence shown here is derived from an EMBL/GenBank/DDBJ whole genome shotgun (WGS) entry which is preliminary data.</text>
</comment>
<dbReference type="Proteomes" id="UP000261082">
    <property type="component" value="Unassembled WGS sequence"/>
</dbReference>
<dbReference type="CDD" id="cd20736">
    <property type="entry name" value="PoNe_Nuclease"/>
    <property type="match status" value="1"/>
</dbReference>
<evidence type="ECO:0000313" key="4">
    <source>
        <dbReference type="Proteomes" id="UP000261082"/>
    </source>
</evidence>
<protein>
    <recommendedName>
        <fullName evidence="2">UPF0102 protein DZ858_04505</fullName>
    </recommendedName>
</protein>
<dbReference type="HAMAP" id="MF_00048">
    <property type="entry name" value="UPF0102"/>
    <property type="match status" value="1"/>
</dbReference>
<comment type="similarity">
    <text evidence="1 2">Belongs to the UPF0102 family.</text>
</comment>
<name>A0A3E1QB56_9FLAO</name>
<dbReference type="Pfam" id="PF02021">
    <property type="entry name" value="UPF0102"/>
    <property type="match status" value="1"/>
</dbReference>
<dbReference type="PANTHER" id="PTHR34039:SF1">
    <property type="entry name" value="UPF0102 PROTEIN YRAN"/>
    <property type="match status" value="1"/>
</dbReference>
<gene>
    <name evidence="3" type="ORF">DZ858_04505</name>
</gene>
<dbReference type="Gene3D" id="3.40.1350.10">
    <property type="match status" value="1"/>
</dbReference>
<dbReference type="GO" id="GO:0003676">
    <property type="term" value="F:nucleic acid binding"/>
    <property type="evidence" value="ECO:0007669"/>
    <property type="project" value="InterPro"/>
</dbReference>
<sequence>MAHHNELGKIGEQLAADYLLKNGYEILERNFFFDKAEIDIIAQKDEDTIVIVEVKTRNSSFFGDPQSFVTRGKVKLLVKAANEYMIDNNLDKEVQFDIIAVLKNKTTEQIEHFENAFYHF</sequence>
<organism evidence="3 4">
    <name type="scientific">Marixanthomonas ophiurae</name>
    <dbReference type="NCBI Taxonomy" id="387659"/>
    <lineage>
        <taxon>Bacteria</taxon>
        <taxon>Pseudomonadati</taxon>
        <taxon>Bacteroidota</taxon>
        <taxon>Flavobacteriia</taxon>
        <taxon>Flavobacteriales</taxon>
        <taxon>Flavobacteriaceae</taxon>
        <taxon>Marixanthomonas</taxon>
    </lineage>
</organism>
<dbReference type="RefSeq" id="WP_117158332.1">
    <property type="nucleotide sequence ID" value="NZ_QVID01000001.1"/>
</dbReference>